<dbReference type="VEuPathDB" id="PlasmoDB:PKNH_1356600"/>
<dbReference type="AlphaFoldDB" id="A0A1Y3DTA5"/>
<evidence type="ECO:0008006" key="7">
    <source>
        <dbReference type="Google" id="ProtNLM"/>
    </source>
</evidence>
<keyword evidence="3" id="KW-0472">Membrane</keyword>
<evidence type="ECO:0000256" key="2">
    <source>
        <dbReference type="SAM" id="MobiDB-lite"/>
    </source>
</evidence>
<dbReference type="EMBL" id="NETL01000019">
    <property type="protein sequence ID" value="OTN67874.1"/>
    <property type="molecule type" value="Genomic_DNA"/>
</dbReference>
<evidence type="ECO:0000313" key="6">
    <source>
        <dbReference type="Proteomes" id="UP000195012"/>
    </source>
</evidence>
<reference evidence="5 6" key="1">
    <citation type="submission" date="2017-05" db="EMBL/GenBank/DDBJ databases">
        <title>PacBio assembly of a Plasmodium knowlesi genome sequence with Hi-C correction and manual annotation of the SICAvar gene family.</title>
        <authorList>
            <person name="Lapp S.A."/>
            <person name="Geraldo J.A."/>
            <person name="Chien J.-T."/>
            <person name="Ay F."/>
            <person name="Pakala S.B."/>
            <person name="Batugedara G."/>
            <person name="Humphrey J.C."/>
            <person name="Debarry J.D."/>
            <person name="Le Roch K.G."/>
            <person name="Galinski M.R."/>
            <person name="Kissinger J.C."/>
        </authorList>
    </citation>
    <scope>NUCLEOTIDE SEQUENCE [LARGE SCALE GENOMIC DNA]</scope>
    <source>
        <strain evidence="6">Malayan Strain Pk1 (A+)</strain>
    </source>
</reference>
<evidence type="ECO:0000256" key="4">
    <source>
        <dbReference type="SAM" id="SignalP"/>
    </source>
</evidence>
<feature type="compositionally biased region" description="Polar residues" evidence="2">
    <location>
        <begin position="102"/>
        <end position="114"/>
    </location>
</feature>
<dbReference type="VEuPathDB" id="PlasmoDB:PKA1H_130061100"/>
<keyword evidence="1" id="KW-0175">Coiled coil</keyword>
<dbReference type="Proteomes" id="UP000195012">
    <property type="component" value="Unassembled WGS sequence"/>
</dbReference>
<feature type="transmembrane region" description="Helical" evidence="3">
    <location>
        <begin position="552"/>
        <end position="571"/>
    </location>
</feature>
<evidence type="ECO:0000256" key="1">
    <source>
        <dbReference type="SAM" id="Coils"/>
    </source>
</evidence>
<name>A0A1Y3DTA5_PLAKN</name>
<dbReference type="OrthoDB" id="385778at2759"/>
<keyword evidence="3" id="KW-1133">Transmembrane helix</keyword>
<proteinExistence type="predicted"/>
<keyword evidence="3" id="KW-0812">Transmembrane</keyword>
<gene>
    <name evidence="5" type="ORF">PKNOH_S05400400</name>
</gene>
<feature type="signal peptide" evidence="4">
    <location>
        <begin position="1"/>
        <end position="22"/>
    </location>
</feature>
<dbReference type="VEuPathDB" id="PlasmoDB:PKNOH_S05400400"/>
<protein>
    <recommendedName>
        <fullName evidence="7">Pv-fam-d protein</fullName>
    </recommendedName>
</protein>
<feature type="transmembrane region" description="Helical" evidence="3">
    <location>
        <begin position="522"/>
        <end position="546"/>
    </location>
</feature>
<feature type="region of interest" description="Disordered" evidence="2">
    <location>
        <begin position="319"/>
        <end position="339"/>
    </location>
</feature>
<comment type="caution">
    <text evidence="5">The sequence shown here is derived from an EMBL/GenBank/DDBJ whole genome shotgun (WGS) entry which is preliminary data.</text>
</comment>
<keyword evidence="4" id="KW-0732">Signal</keyword>
<evidence type="ECO:0000256" key="3">
    <source>
        <dbReference type="SAM" id="Phobius"/>
    </source>
</evidence>
<feature type="chain" id="PRO_5010987496" description="Pv-fam-d protein" evidence="4">
    <location>
        <begin position="23"/>
        <end position="621"/>
    </location>
</feature>
<feature type="compositionally biased region" description="Basic and acidic residues" evidence="2">
    <location>
        <begin position="115"/>
        <end position="125"/>
    </location>
</feature>
<sequence length="621" mass="70615">MQPFKAFLFTFLLGAWEYSKKGTLHYNEPNNDAQKQYNIRAGRRLYEYGQLHKDTEGSITSLTSTDSIFSGINDENAGSVQGAFGNDFERSVGTTHMDDLKSATTSTISSSNLDANRERKSHSDSETMPNNPSITEEPVLVDIRDNNTVSRHNSASSAMTAGTHVSNGSRSTMGSYMDSTMGSYMDSTMGSYMDSTMGSYLGSTMGSYMDSTMGSYLGSTMSNNSANRQSGESFDTSYEDLESVREEGREGWKQAKEKAQGKEILDEFTHNRRKGARGFKGHMNKYDMRNMDNDNYDVASEETLRKRIRELNSAEQGSFKGVIEDSNRSKKSRRTGQREREFSDYSFNYKFDKRDDDSNFGLNEDERLLRRIQEMNAEDRENMRKTLKRLKKNGKNTNLEDLENGKKTHLEGLQKYVDLDYDEGNFTSSNIYGSEFDDEDDTSVYVGKRKTEKNRSKGRTRNSMTELRSYIDETMNEDNAEIAHLLVNKIEKYKNKVCALKKRNMKEVNFISMKYNLKLKKILLSIPLISLITSIIVGFVLFQFFVLTATTVFFITLFSSFLGTIVSYGIMGKIMFNSPFKVFDFILGKNSVVNANYISPRRKKIHVLKRGFSGSGFSVYS</sequence>
<organism evidence="5 6">
    <name type="scientific">Plasmodium knowlesi</name>
    <dbReference type="NCBI Taxonomy" id="5850"/>
    <lineage>
        <taxon>Eukaryota</taxon>
        <taxon>Sar</taxon>
        <taxon>Alveolata</taxon>
        <taxon>Apicomplexa</taxon>
        <taxon>Aconoidasida</taxon>
        <taxon>Haemosporida</taxon>
        <taxon>Plasmodiidae</taxon>
        <taxon>Plasmodium</taxon>
        <taxon>Plasmodium (Plasmodium)</taxon>
    </lineage>
</organism>
<accession>A0A1Y3DTA5</accession>
<evidence type="ECO:0000313" key="5">
    <source>
        <dbReference type="EMBL" id="OTN67874.1"/>
    </source>
</evidence>
<feature type="region of interest" description="Disordered" evidence="2">
    <location>
        <begin position="97"/>
        <end position="135"/>
    </location>
</feature>
<feature type="coiled-coil region" evidence="1">
    <location>
        <begin position="362"/>
        <end position="400"/>
    </location>
</feature>